<proteinExistence type="predicted"/>
<dbReference type="Proteomes" id="UP000789396">
    <property type="component" value="Unassembled WGS sequence"/>
</dbReference>
<comment type="caution">
    <text evidence="1">The sequence shown here is derived from an EMBL/GenBank/DDBJ whole genome shotgun (WGS) entry which is preliminary data.</text>
</comment>
<evidence type="ECO:0000313" key="1">
    <source>
        <dbReference type="EMBL" id="CAG8701766.1"/>
    </source>
</evidence>
<dbReference type="AlphaFoldDB" id="A0A9N9HRC8"/>
<organism evidence="1 2">
    <name type="scientific">Racocetra fulgida</name>
    <dbReference type="NCBI Taxonomy" id="60492"/>
    <lineage>
        <taxon>Eukaryota</taxon>
        <taxon>Fungi</taxon>
        <taxon>Fungi incertae sedis</taxon>
        <taxon>Mucoromycota</taxon>
        <taxon>Glomeromycotina</taxon>
        <taxon>Glomeromycetes</taxon>
        <taxon>Diversisporales</taxon>
        <taxon>Gigasporaceae</taxon>
        <taxon>Racocetra</taxon>
    </lineage>
</organism>
<dbReference type="OrthoDB" id="2401749at2759"/>
<keyword evidence="2" id="KW-1185">Reference proteome</keyword>
<evidence type="ECO:0000313" key="2">
    <source>
        <dbReference type="Proteomes" id="UP000789396"/>
    </source>
</evidence>
<reference evidence="1" key="1">
    <citation type="submission" date="2021-06" db="EMBL/GenBank/DDBJ databases">
        <authorList>
            <person name="Kallberg Y."/>
            <person name="Tangrot J."/>
            <person name="Rosling A."/>
        </authorList>
    </citation>
    <scope>NUCLEOTIDE SEQUENCE</scope>
    <source>
        <strain evidence="1">IN212</strain>
    </source>
</reference>
<feature type="non-terminal residue" evidence="1">
    <location>
        <position position="1"/>
    </location>
</feature>
<dbReference type="EMBL" id="CAJVPZ010020641">
    <property type="protein sequence ID" value="CAG8701766.1"/>
    <property type="molecule type" value="Genomic_DNA"/>
</dbReference>
<protein>
    <submittedName>
        <fullName evidence="1">18110_t:CDS:1</fullName>
    </submittedName>
</protein>
<sequence length="70" mass="8203">DYLEKLAKLLPKYIKEVKIFIVLQLGYKDEVTLDDLSKFFSNINTRSSFVLLEIVIPYNMQVVSKSIQFD</sequence>
<name>A0A9N9HRC8_9GLOM</name>
<accession>A0A9N9HRC8</accession>
<gene>
    <name evidence="1" type="ORF">RFULGI_LOCUS10439</name>
</gene>